<accession>A0ABN7S388</accession>
<name>A0ABN7S388_OIKDI</name>
<keyword evidence="3" id="KW-1185">Reference proteome</keyword>
<gene>
    <name evidence="2" type="ORF">OKIOD_LOCUS4535</name>
</gene>
<feature type="region of interest" description="Disordered" evidence="1">
    <location>
        <begin position="18"/>
        <end position="39"/>
    </location>
</feature>
<dbReference type="PANTHER" id="PTHR34927:SF1">
    <property type="entry name" value="IQ DOMAIN-CONTAINING PROTEIN K"/>
    <property type="match status" value="1"/>
</dbReference>
<organism evidence="2 3">
    <name type="scientific">Oikopleura dioica</name>
    <name type="common">Tunicate</name>
    <dbReference type="NCBI Taxonomy" id="34765"/>
    <lineage>
        <taxon>Eukaryota</taxon>
        <taxon>Metazoa</taxon>
        <taxon>Chordata</taxon>
        <taxon>Tunicata</taxon>
        <taxon>Appendicularia</taxon>
        <taxon>Copelata</taxon>
        <taxon>Oikopleuridae</taxon>
        <taxon>Oikopleura</taxon>
    </lineage>
</organism>
<dbReference type="PANTHER" id="PTHR34927">
    <property type="entry name" value="IQ DOMAIN-CONTAINING PROTEIN K"/>
    <property type="match status" value="1"/>
</dbReference>
<evidence type="ECO:0000313" key="2">
    <source>
        <dbReference type="EMBL" id="CAG5091331.1"/>
    </source>
</evidence>
<proteinExistence type="predicted"/>
<dbReference type="EMBL" id="OU015568">
    <property type="protein sequence ID" value="CAG5091331.1"/>
    <property type="molecule type" value="Genomic_DNA"/>
</dbReference>
<evidence type="ECO:0000256" key="1">
    <source>
        <dbReference type="SAM" id="MobiDB-lite"/>
    </source>
</evidence>
<dbReference type="CDD" id="cd23766">
    <property type="entry name" value="IQCG"/>
    <property type="match status" value="1"/>
</dbReference>
<protein>
    <submittedName>
        <fullName evidence="2">Oidioi.mRNA.OKI2018_I69.PAR.g12977.t1.cds</fullName>
    </submittedName>
</protein>
<reference evidence="2 3" key="1">
    <citation type="submission" date="2021-04" db="EMBL/GenBank/DDBJ databases">
        <authorList>
            <person name="Bliznina A."/>
        </authorList>
    </citation>
    <scope>NUCLEOTIDE SEQUENCE [LARGE SCALE GENOMIC DNA]</scope>
</reference>
<dbReference type="CDD" id="cd22969">
    <property type="entry name" value="DD_IQCK"/>
    <property type="match status" value="1"/>
</dbReference>
<dbReference type="InterPro" id="IPR043408">
    <property type="entry name" value="IQCK"/>
</dbReference>
<evidence type="ECO:0000313" key="3">
    <source>
        <dbReference type="Proteomes" id="UP001158576"/>
    </source>
</evidence>
<dbReference type="Pfam" id="PF00612">
    <property type="entry name" value="IQ"/>
    <property type="match status" value="1"/>
</dbReference>
<dbReference type="Proteomes" id="UP001158576">
    <property type="component" value="Chromosome PAR"/>
</dbReference>
<dbReference type="PROSITE" id="PS50096">
    <property type="entry name" value="IQ"/>
    <property type="match status" value="1"/>
</dbReference>
<sequence>MGTLWENICTEFQEYREHLPEEDPSPKVPVQNVGPDEELTDDLKKCSSVKYIRTQMMPILREALTKMIDTAEDNDVFKYKRKNKYNPCDFLTEFLYNNNPKRQGQEHVKLSDIPFVSEWDKTHPRPILPLSMRISEDKAAIMIQSWWRGISVRQRPEVMELREYQQDWRQLKNDE</sequence>
<dbReference type="InterPro" id="IPR000048">
    <property type="entry name" value="IQ_motif_EF-hand-BS"/>
</dbReference>